<dbReference type="Proteomes" id="UP000658656">
    <property type="component" value="Unassembled WGS sequence"/>
</dbReference>
<evidence type="ECO:0000256" key="3">
    <source>
        <dbReference type="ARBA" id="ARBA00022630"/>
    </source>
</evidence>
<evidence type="ECO:0000313" key="10">
    <source>
        <dbReference type="EMBL" id="GHF82827.1"/>
    </source>
</evidence>
<evidence type="ECO:0000256" key="4">
    <source>
        <dbReference type="ARBA" id="ARBA00022827"/>
    </source>
</evidence>
<feature type="domain" description="Acyl-CoA dehydrogenase/oxidase C-terminal" evidence="7">
    <location>
        <begin position="228"/>
        <end position="372"/>
    </location>
</feature>
<dbReference type="InterPro" id="IPR009100">
    <property type="entry name" value="AcylCoA_DH/oxidase_NM_dom_sf"/>
</dbReference>
<organism evidence="10 11">
    <name type="scientific">Amycolatopsis bartoniae</name>
    <dbReference type="NCBI Taxonomy" id="941986"/>
    <lineage>
        <taxon>Bacteria</taxon>
        <taxon>Bacillati</taxon>
        <taxon>Actinomycetota</taxon>
        <taxon>Actinomycetes</taxon>
        <taxon>Pseudonocardiales</taxon>
        <taxon>Pseudonocardiaceae</taxon>
        <taxon>Amycolatopsis</taxon>
    </lineage>
</organism>
<evidence type="ECO:0000256" key="2">
    <source>
        <dbReference type="ARBA" id="ARBA00009347"/>
    </source>
</evidence>
<dbReference type="InterPro" id="IPR036250">
    <property type="entry name" value="AcylCo_DH-like_C"/>
</dbReference>
<dbReference type="InterPro" id="IPR037069">
    <property type="entry name" value="AcylCoA_DH/ox_N_sf"/>
</dbReference>
<feature type="domain" description="Acyl-CoA dehydrogenase/oxidase N-terminal" evidence="9">
    <location>
        <begin position="6"/>
        <end position="118"/>
    </location>
</feature>
<dbReference type="InterPro" id="IPR013786">
    <property type="entry name" value="AcylCoA_DH/ox_N"/>
</dbReference>
<evidence type="ECO:0000256" key="6">
    <source>
        <dbReference type="RuleBase" id="RU362125"/>
    </source>
</evidence>
<dbReference type="Pfam" id="PF02770">
    <property type="entry name" value="Acyl-CoA_dh_M"/>
    <property type="match status" value="1"/>
</dbReference>
<dbReference type="Gene3D" id="1.20.140.10">
    <property type="entry name" value="Butyryl-CoA Dehydrogenase, subunit A, domain 3"/>
    <property type="match status" value="1"/>
</dbReference>
<dbReference type="GO" id="GO:0050660">
    <property type="term" value="F:flavin adenine dinucleotide binding"/>
    <property type="evidence" value="ECO:0007669"/>
    <property type="project" value="InterPro"/>
</dbReference>
<dbReference type="InterPro" id="IPR046373">
    <property type="entry name" value="Acyl-CoA_Oxase/DH_mid-dom_sf"/>
</dbReference>
<name>A0A8H9IZJ2_9PSEU</name>
<dbReference type="InterPro" id="IPR052161">
    <property type="entry name" value="Mycobact_Acyl-CoA_DH"/>
</dbReference>
<dbReference type="InterPro" id="IPR006091">
    <property type="entry name" value="Acyl-CoA_Oxase/DH_mid-dom"/>
</dbReference>
<comment type="caution">
    <text evidence="10">The sequence shown here is derived from an EMBL/GenBank/DDBJ whole genome shotgun (WGS) entry which is preliminary data.</text>
</comment>
<dbReference type="Pfam" id="PF00441">
    <property type="entry name" value="Acyl-CoA_dh_1"/>
    <property type="match status" value="1"/>
</dbReference>
<keyword evidence="5 6" id="KW-0560">Oxidoreductase</keyword>
<gene>
    <name evidence="10" type="ORF">GCM10017566_66270</name>
</gene>
<dbReference type="SUPFAM" id="SSF47203">
    <property type="entry name" value="Acyl-CoA dehydrogenase C-terminal domain-like"/>
    <property type="match status" value="1"/>
</dbReference>
<reference evidence="10" key="1">
    <citation type="journal article" date="2014" name="Int. J. Syst. Evol. Microbiol.">
        <title>Complete genome sequence of Corynebacterium casei LMG S-19264T (=DSM 44701T), isolated from a smear-ripened cheese.</title>
        <authorList>
            <consortium name="US DOE Joint Genome Institute (JGI-PGF)"/>
            <person name="Walter F."/>
            <person name="Albersmeier A."/>
            <person name="Kalinowski J."/>
            <person name="Ruckert C."/>
        </authorList>
    </citation>
    <scope>NUCLEOTIDE SEQUENCE</scope>
    <source>
        <strain evidence="10">CGMCC 4.7679</strain>
    </source>
</reference>
<dbReference type="AlphaFoldDB" id="A0A8H9IZJ2"/>
<evidence type="ECO:0000256" key="5">
    <source>
        <dbReference type="ARBA" id="ARBA00023002"/>
    </source>
</evidence>
<sequence>MFVELTPAQRRLRTELRDYFSGLMTADERRALLRERHGETYRGIVRRMGQDGWLGVGWPEEYGGRGFGEIEQHIFVDEAARADVQLPSVTLQTVGPTLQEYGTEAQKKAFLPRILAGEVHFAIGYTEPDAGTDLASLRTTAVRDGDAYVVNGQKIFTTGGHDADYIWLAARTDPGAPKHKGISILIVDTRDPGYSWTPIITCDGAHHVNATYYSDVRVPADMLVGEENRGWKLITTQLNHERVMLGPAGRIGGLYDRVRSWAARRGLLDEPDVREVLREAAATTRINELLNWQVAAAPAVDIADASATKVFGSERIQRIGRLLEAVVARHGDLTDPETAELAEWLDVLARRNLVLTFGGGVNEIQRELIASAGLGLPRVPR</sequence>
<evidence type="ECO:0000259" key="7">
    <source>
        <dbReference type="Pfam" id="PF00441"/>
    </source>
</evidence>
<feature type="domain" description="Acyl-CoA oxidase/dehydrogenase middle" evidence="8">
    <location>
        <begin position="122"/>
        <end position="208"/>
    </location>
</feature>
<comment type="similarity">
    <text evidence="2 6">Belongs to the acyl-CoA dehydrogenase family.</text>
</comment>
<protein>
    <submittedName>
        <fullName evidence="10">Acyl-CoA dehydrogenase</fullName>
    </submittedName>
</protein>
<dbReference type="PANTHER" id="PTHR43292">
    <property type="entry name" value="ACYL-COA DEHYDROGENASE"/>
    <property type="match status" value="1"/>
</dbReference>
<dbReference type="OrthoDB" id="4759677at2"/>
<dbReference type="Pfam" id="PF02771">
    <property type="entry name" value="Acyl-CoA_dh_N"/>
    <property type="match status" value="1"/>
</dbReference>
<dbReference type="PANTHER" id="PTHR43292:SF3">
    <property type="entry name" value="ACYL-COA DEHYDROGENASE FADE29"/>
    <property type="match status" value="1"/>
</dbReference>
<dbReference type="Gene3D" id="2.40.110.10">
    <property type="entry name" value="Butyryl-CoA Dehydrogenase, subunit A, domain 2"/>
    <property type="match status" value="1"/>
</dbReference>
<dbReference type="GO" id="GO:0005886">
    <property type="term" value="C:plasma membrane"/>
    <property type="evidence" value="ECO:0007669"/>
    <property type="project" value="TreeGrafter"/>
</dbReference>
<comment type="cofactor">
    <cofactor evidence="1 6">
        <name>FAD</name>
        <dbReference type="ChEBI" id="CHEBI:57692"/>
    </cofactor>
</comment>
<accession>A0A8H9IZJ2</accession>
<dbReference type="Gene3D" id="1.10.540.10">
    <property type="entry name" value="Acyl-CoA dehydrogenase/oxidase, N-terminal domain"/>
    <property type="match status" value="1"/>
</dbReference>
<keyword evidence="4 6" id="KW-0274">FAD</keyword>
<keyword evidence="11" id="KW-1185">Reference proteome</keyword>
<dbReference type="GO" id="GO:0016627">
    <property type="term" value="F:oxidoreductase activity, acting on the CH-CH group of donors"/>
    <property type="evidence" value="ECO:0007669"/>
    <property type="project" value="InterPro"/>
</dbReference>
<dbReference type="EMBL" id="BNAV01000015">
    <property type="protein sequence ID" value="GHF82827.1"/>
    <property type="molecule type" value="Genomic_DNA"/>
</dbReference>
<evidence type="ECO:0000313" key="11">
    <source>
        <dbReference type="Proteomes" id="UP000658656"/>
    </source>
</evidence>
<reference evidence="10" key="2">
    <citation type="submission" date="2020-09" db="EMBL/GenBank/DDBJ databases">
        <authorList>
            <person name="Sun Q."/>
            <person name="Zhou Y."/>
        </authorList>
    </citation>
    <scope>NUCLEOTIDE SEQUENCE</scope>
    <source>
        <strain evidence="10">CGMCC 4.7679</strain>
    </source>
</reference>
<dbReference type="SUPFAM" id="SSF56645">
    <property type="entry name" value="Acyl-CoA dehydrogenase NM domain-like"/>
    <property type="match status" value="1"/>
</dbReference>
<evidence type="ECO:0000256" key="1">
    <source>
        <dbReference type="ARBA" id="ARBA00001974"/>
    </source>
</evidence>
<dbReference type="InterPro" id="IPR009075">
    <property type="entry name" value="AcylCo_DH/oxidase_C"/>
</dbReference>
<evidence type="ECO:0000259" key="8">
    <source>
        <dbReference type="Pfam" id="PF02770"/>
    </source>
</evidence>
<keyword evidence="3 6" id="KW-0285">Flavoprotein</keyword>
<proteinExistence type="inferred from homology"/>
<dbReference type="RefSeq" id="WP_145939282.1">
    <property type="nucleotide sequence ID" value="NZ_BNAV01000015.1"/>
</dbReference>
<evidence type="ECO:0000259" key="9">
    <source>
        <dbReference type="Pfam" id="PF02771"/>
    </source>
</evidence>